<dbReference type="GO" id="GO:0004519">
    <property type="term" value="F:endonuclease activity"/>
    <property type="evidence" value="ECO:0007669"/>
    <property type="project" value="UniProtKB-KW"/>
</dbReference>
<dbReference type="Pfam" id="PF03161">
    <property type="entry name" value="LAGLIDADG_2"/>
    <property type="match status" value="1"/>
</dbReference>
<dbReference type="RefSeq" id="YP_004581319.1">
    <property type="nucleotide sequence ID" value="NC_015645.1"/>
</dbReference>
<reference evidence="2" key="2">
    <citation type="journal article" date="2011" name="Genome Biol. Evol.">
        <title>The chloroplast genome of the green alga Schizomeris leibleinii (Chlorophyceae) provides evidence for bidirectional DNA replication from a single origin in the chaetophorales.</title>
        <authorList>
            <person name="Brouard J.S."/>
            <person name="Otis C."/>
            <person name="Lemieux C."/>
            <person name="Turmel M."/>
        </authorList>
    </citation>
    <scope>NUCLEOTIDE SEQUENCE</scope>
</reference>
<dbReference type="InterPro" id="IPR052500">
    <property type="entry name" value="Chloro/Mito_RNA_Process"/>
</dbReference>
<dbReference type="GO" id="GO:0045292">
    <property type="term" value="P:mRNA cis splicing, via spliceosome"/>
    <property type="evidence" value="ECO:0007669"/>
    <property type="project" value="TreeGrafter"/>
</dbReference>
<geneLocation type="chloroplast" evidence="2"/>
<dbReference type="Gene3D" id="3.10.28.10">
    <property type="entry name" value="Homing endonucleases"/>
    <property type="match status" value="2"/>
</dbReference>
<evidence type="ECO:0000259" key="1">
    <source>
        <dbReference type="Pfam" id="PF03161"/>
    </source>
</evidence>
<dbReference type="PANTHER" id="PTHR47539">
    <property type="entry name" value="PENTATRICOPEPTIDE REPEAT-CONTAINING PROTEIN OTP51, CHLOROPLASTIC"/>
    <property type="match status" value="1"/>
</dbReference>
<dbReference type="InterPro" id="IPR027434">
    <property type="entry name" value="Homing_endonucl"/>
</dbReference>
<keyword evidence="2" id="KW-0255">Endonuclease</keyword>
<feature type="domain" description="Homing endonuclease LAGLIDADG" evidence="1">
    <location>
        <begin position="32"/>
        <end position="214"/>
    </location>
</feature>
<protein>
    <submittedName>
        <fullName evidence="2">Putative site-specific DNA endonuclease</fullName>
    </submittedName>
</protein>
<gene>
    <name evidence="2" type="primary">orf235</name>
</gene>
<keyword evidence="2" id="KW-0150">Chloroplast</keyword>
<dbReference type="GO" id="GO:0000373">
    <property type="term" value="P:Group II intron splicing"/>
    <property type="evidence" value="ECO:0007669"/>
    <property type="project" value="TreeGrafter"/>
</dbReference>
<dbReference type="SUPFAM" id="SSF55608">
    <property type="entry name" value="Homing endonucleases"/>
    <property type="match status" value="1"/>
</dbReference>
<keyword evidence="2" id="KW-0540">Nuclease</keyword>
<evidence type="ECO:0000313" key="2">
    <source>
        <dbReference type="EMBL" id="AEH05416.1"/>
    </source>
</evidence>
<reference evidence="2" key="1">
    <citation type="submission" date="2010-12" db="EMBL/GenBank/DDBJ databases">
        <authorList>
            <person name="Brouard J.-S."/>
            <person name="Otis C."/>
            <person name="Lemieux C."/>
            <person name="Turmel M."/>
        </authorList>
    </citation>
    <scope>NUCLEOTIDE SEQUENCE</scope>
</reference>
<sequence length="235" mass="27600">MTTENGNLSRNIRGKALEKYKKSLELTDLQKDVLIGCLLGDASMSLRKGKPHYSIKFEQKADRAEYIYHIYDIFLPFVGSPPLLKFSNKEKTRKAIWFRTYQHDSLIFYYNLFYKQEKSSENPKLFDSIVKVVPKNIHKFLTPRAVAYWFMDDGTYHTDIKSGVKTFLFSTQNFTKPDISLLCNALLTSFGIKTSIHKDKDFWRIYVLSESTEELVSLIKPYLHKDFIYKLELFI</sequence>
<keyword evidence="2" id="KW-0378">Hydrolase</keyword>
<name>F8SYA8_9CHLO</name>
<dbReference type="GO" id="GO:0048564">
    <property type="term" value="P:photosystem I assembly"/>
    <property type="evidence" value="ECO:0007669"/>
    <property type="project" value="TreeGrafter"/>
</dbReference>
<dbReference type="PANTHER" id="PTHR47539:SF1">
    <property type="entry name" value="PENTATRICOPEPTIDE REPEAT-CONTAINING PROTEIN OTP51, CHLOROPLASTIC"/>
    <property type="match status" value="1"/>
</dbReference>
<dbReference type="InterPro" id="IPR004860">
    <property type="entry name" value="LAGLIDADG_dom"/>
</dbReference>
<dbReference type="GeneID" id="10751824"/>
<proteinExistence type="predicted"/>
<dbReference type="AlphaFoldDB" id="F8SYA8"/>
<accession>F8SYA8</accession>
<dbReference type="EMBL" id="HQ700713">
    <property type="protein sequence ID" value="AEH05416.1"/>
    <property type="molecule type" value="Genomic_DNA"/>
</dbReference>
<organism evidence="2">
    <name type="scientific">Schizomeris leibleinii</name>
    <dbReference type="NCBI Taxonomy" id="104533"/>
    <lineage>
        <taxon>Eukaryota</taxon>
        <taxon>Viridiplantae</taxon>
        <taxon>Chlorophyta</taxon>
        <taxon>core chlorophytes</taxon>
        <taxon>Chlorophyceae</taxon>
        <taxon>OCC clade</taxon>
        <taxon>Chaetophorales</taxon>
        <taxon>Schizomeridaceae</taxon>
        <taxon>Schizomeris</taxon>
    </lineage>
</organism>
<keyword evidence="2" id="KW-0934">Plastid</keyword>